<sequence length="34" mass="4212">MIMKKQYEDIFSQHAKEKQKRKRSTRFISRILVS</sequence>
<dbReference type="EMBL" id="LGTZ01001501">
    <property type="protein sequence ID" value="OJD21228.1"/>
    <property type="molecule type" value="Genomic_DNA"/>
</dbReference>
<reference evidence="1 2" key="1">
    <citation type="submission" date="2015-08" db="EMBL/GenBank/DDBJ databases">
        <title>Emmonsia species relationships and genome sequence.</title>
        <authorList>
            <person name="Cuomo C.A."/>
            <person name="Schwartz I.S."/>
            <person name="Kenyon C."/>
            <person name="De Hoog G.S."/>
            <person name="Govender N.P."/>
            <person name="Botha A."/>
            <person name="Moreno L."/>
            <person name="De Vries M."/>
            <person name="Munoz J.F."/>
            <person name="Stielow J.B."/>
        </authorList>
    </citation>
    <scope>NUCLEOTIDE SEQUENCE [LARGE SCALE GENOMIC DNA]</scope>
    <source>
        <strain evidence="1 2">EI222</strain>
    </source>
</reference>
<dbReference type="AlphaFoldDB" id="A0A1J9QZH3"/>
<dbReference type="Proteomes" id="UP000242791">
    <property type="component" value="Unassembled WGS sequence"/>
</dbReference>
<accession>A0A1J9QZH3</accession>
<comment type="caution">
    <text evidence="1">The sequence shown here is derived from an EMBL/GenBank/DDBJ whole genome shotgun (WGS) entry which is preliminary data.</text>
</comment>
<name>A0A1J9QZH3_9EURO</name>
<dbReference type="VEuPathDB" id="FungiDB:ACJ73_07432"/>
<gene>
    <name evidence="1" type="ORF">ACJ73_07432</name>
</gene>
<proteinExistence type="predicted"/>
<keyword evidence="2" id="KW-1185">Reference proteome</keyword>
<evidence type="ECO:0000313" key="1">
    <source>
        <dbReference type="EMBL" id="OJD21228.1"/>
    </source>
</evidence>
<organism evidence="1 2">
    <name type="scientific">Blastomyces percursus</name>
    <dbReference type="NCBI Taxonomy" id="1658174"/>
    <lineage>
        <taxon>Eukaryota</taxon>
        <taxon>Fungi</taxon>
        <taxon>Dikarya</taxon>
        <taxon>Ascomycota</taxon>
        <taxon>Pezizomycotina</taxon>
        <taxon>Eurotiomycetes</taxon>
        <taxon>Eurotiomycetidae</taxon>
        <taxon>Onygenales</taxon>
        <taxon>Ajellomycetaceae</taxon>
        <taxon>Blastomyces</taxon>
    </lineage>
</organism>
<evidence type="ECO:0000313" key="2">
    <source>
        <dbReference type="Proteomes" id="UP000242791"/>
    </source>
</evidence>
<protein>
    <submittedName>
        <fullName evidence="1">Uncharacterized protein</fullName>
    </submittedName>
</protein>